<dbReference type="InterPro" id="IPR010265">
    <property type="entry name" value="Phage_lambda_TipM"/>
</dbReference>
<evidence type="ECO:0000313" key="2">
    <source>
        <dbReference type="Proteomes" id="UP000243168"/>
    </source>
</evidence>
<dbReference type="RefSeq" id="WP_065235104.1">
    <property type="nucleotide sequence ID" value="NZ_JTJS01000110.1"/>
</dbReference>
<gene>
    <name evidence="1" type="ORF">QV07_08855</name>
</gene>
<protein>
    <submittedName>
        <fullName evidence="1">Tail protein</fullName>
    </submittedName>
</protein>
<sequence length="108" mass="12401">METFNYQPSYGMKMNKKPSVNVVKFGDGYEQRSATGINNILRTYSVKFSGDEQKINDIDNFLTRHMGVTAFLWTPHRDSQGRFKCEEWDKDINDGYGTITATFTEVVA</sequence>
<organism evidence="1 2">
    <name type="scientific">Gallibacterium genomosp. 3</name>
    <dbReference type="NCBI Taxonomy" id="505345"/>
    <lineage>
        <taxon>Bacteria</taxon>
        <taxon>Pseudomonadati</taxon>
        <taxon>Pseudomonadota</taxon>
        <taxon>Gammaproteobacteria</taxon>
        <taxon>Pasteurellales</taxon>
        <taxon>Pasteurellaceae</taxon>
        <taxon>Gallibacterium</taxon>
    </lineage>
</organism>
<dbReference type="PATRIC" id="fig|505345.8.peg.1800"/>
<evidence type="ECO:0000313" key="1">
    <source>
        <dbReference type="EMBL" id="OBX06181.1"/>
    </source>
</evidence>
<dbReference type="EMBL" id="JTJS01000110">
    <property type="protein sequence ID" value="OBX06181.1"/>
    <property type="molecule type" value="Genomic_DNA"/>
</dbReference>
<comment type="caution">
    <text evidence="1">The sequence shown here is derived from an EMBL/GenBank/DDBJ whole genome shotgun (WGS) entry which is preliminary data.</text>
</comment>
<dbReference type="Pfam" id="PF05939">
    <property type="entry name" value="Phage_min_tail"/>
    <property type="match status" value="1"/>
</dbReference>
<accession>A0A1A7PWQ4</accession>
<name>A0A1A7PWQ4_9PAST</name>
<proteinExistence type="predicted"/>
<dbReference type="Proteomes" id="UP000243168">
    <property type="component" value="Unassembled WGS sequence"/>
</dbReference>
<reference evidence="1 2" key="1">
    <citation type="submission" date="2014-11" db="EMBL/GenBank/DDBJ databases">
        <title>Pan-genome of Gallibacterium spp.</title>
        <authorList>
            <person name="Kudirkiene E."/>
            <person name="Bojesen A.M."/>
        </authorList>
    </citation>
    <scope>NUCLEOTIDE SEQUENCE [LARGE SCALE GENOMIC DNA]</scope>
    <source>
        <strain evidence="1 2">F298</strain>
    </source>
</reference>
<dbReference type="AlphaFoldDB" id="A0A1A7PWQ4"/>